<dbReference type="InterPro" id="IPR014729">
    <property type="entry name" value="Rossmann-like_a/b/a_fold"/>
</dbReference>
<dbReference type="RefSeq" id="WP_142453389.1">
    <property type="nucleotide sequence ID" value="NZ_FXTP01000002.1"/>
</dbReference>
<gene>
    <name evidence="3" type="ORF">SAMN06265219_102395</name>
</gene>
<dbReference type="PANTHER" id="PTHR46268:SF6">
    <property type="entry name" value="UNIVERSAL STRESS PROTEIN UP12"/>
    <property type="match status" value="1"/>
</dbReference>
<dbReference type="InterPro" id="IPR006015">
    <property type="entry name" value="Universal_stress_UspA"/>
</dbReference>
<evidence type="ECO:0000259" key="2">
    <source>
        <dbReference type="Pfam" id="PF00582"/>
    </source>
</evidence>
<dbReference type="Gene3D" id="3.40.50.620">
    <property type="entry name" value="HUPs"/>
    <property type="match status" value="2"/>
</dbReference>
<feature type="domain" description="UspA" evidence="2">
    <location>
        <begin position="157"/>
        <end position="316"/>
    </location>
</feature>
<keyword evidence="4" id="KW-1185">Reference proteome</keyword>
<evidence type="ECO:0000256" key="1">
    <source>
        <dbReference type="ARBA" id="ARBA00008791"/>
    </source>
</evidence>
<dbReference type="AlphaFoldDB" id="A0A521BMB6"/>
<dbReference type="InterPro" id="IPR006016">
    <property type="entry name" value="UspA"/>
</dbReference>
<dbReference type="EMBL" id="FXTP01000002">
    <property type="protein sequence ID" value="SMO48278.1"/>
    <property type="molecule type" value="Genomic_DNA"/>
</dbReference>
<organism evidence="3 4">
    <name type="scientific">Gracilimonas mengyeensis</name>
    <dbReference type="NCBI Taxonomy" id="1302730"/>
    <lineage>
        <taxon>Bacteria</taxon>
        <taxon>Pseudomonadati</taxon>
        <taxon>Balneolota</taxon>
        <taxon>Balneolia</taxon>
        <taxon>Balneolales</taxon>
        <taxon>Balneolaceae</taxon>
        <taxon>Gracilimonas</taxon>
    </lineage>
</organism>
<comment type="similarity">
    <text evidence="1">Belongs to the universal stress protein A family.</text>
</comment>
<name>A0A521BMB6_9BACT</name>
<sequence length="331" mass="37031">MKTKHILVPTDFSDASIEGLKMAAHFVELYDSCVDLMHVIPLMSYYDESMEHLGVPFDMENDLYPKVLKSANEKLHEIAARHLPKEHCGKLVNKVGRKTSRVITDEANRGHYDLIIMSNKGSHQTKDVRSGVTEQVIRYSEIPVLSINTAFHEKEINNILVPVDGSDESAAPLVQAYDLAKTFSADLTLMHIIEPYTLGMEVLPMVVEDDDTVYESLITSISTYFDEHPKLGFHIKRGKEAYTDQLVHEKDGMVEAVTLKSEVKKGFSAHTEIVDYAEEHADLVVMSTHGRTGIARVLLGSTTGIVAQHLKKPLLTMRPNVKFTEEAPTSD</sequence>
<accession>A0A521BMB6</accession>
<dbReference type="OrthoDB" id="1522603at2"/>
<protein>
    <submittedName>
        <fullName evidence="3">Nucleotide-binding universal stress protein, UspA family</fullName>
    </submittedName>
</protein>
<dbReference type="PANTHER" id="PTHR46268">
    <property type="entry name" value="STRESS RESPONSE PROTEIN NHAX"/>
    <property type="match status" value="1"/>
</dbReference>
<proteinExistence type="inferred from homology"/>
<dbReference type="Proteomes" id="UP000317557">
    <property type="component" value="Unassembled WGS sequence"/>
</dbReference>
<reference evidence="3 4" key="1">
    <citation type="submission" date="2017-05" db="EMBL/GenBank/DDBJ databases">
        <authorList>
            <person name="Varghese N."/>
            <person name="Submissions S."/>
        </authorList>
    </citation>
    <scope>NUCLEOTIDE SEQUENCE [LARGE SCALE GENOMIC DNA]</scope>
    <source>
        <strain evidence="3 4">DSM 21985</strain>
    </source>
</reference>
<dbReference type="SUPFAM" id="SSF52402">
    <property type="entry name" value="Adenine nucleotide alpha hydrolases-like"/>
    <property type="match status" value="2"/>
</dbReference>
<evidence type="ECO:0000313" key="4">
    <source>
        <dbReference type="Proteomes" id="UP000317557"/>
    </source>
</evidence>
<evidence type="ECO:0000313" key="3">
    <source>
        <dbReference type="EMBL" id="SMO48278.1"/>
    </source>
</evidence>
<feature type="domain" description="UspA" evidence="2">
    <location>
        <begin position="3"/>
        <end position="145"/>
    </location>
</feature>
<dbReference type="Pfam" id="PF00582">
    <property type="entry name" value="Usp"/>
    <property type="match status" value="2"/>
</dbReference>
<dbReference type="PRINTS" id="PR01438">
    <property type="entry name" value="UNVRSLSTRESS"/>
</dbReference>
<dbReference type="CDD" id="cd00293">
    <property type="entry name" value="USP-like"/>
    <property type="match status" value="2"/>
</dbReference>